<feature type="transmembrane region" description="Helical" evidence="1">
    <location>
        <begin position="30"/>
        <end position="49"/>
    </location>
</feature>
<accession>A0A803K7W2</accession>
<organism evidence="2">
    <name type="scientific">Xenopus tropicalis</name>
    <name type="common">Western clawed frog</name>
    <name type="synonym">Silurana tropicalis</name>
    <dbReference type="NCBI Taxonomy" id="8364"/>
    <lineage>
        <taxon>Eukaryota</taxon>
        <taxon>Metazoa</taxon>
        <taxon>Chordata</taxon>
        <taxon>Craniata</taxon>
        <taxon>Vertebrata</taxon>
        <taxon>Euteleostomi</taxon>
        <taxon>Amphibia</taxon>
        <taxon>Batrachia</taxon>
        <taxon>Anura</taxon>
        <taxon>Pipoidea</taxon>
        <taxon>Pipidae</taxon>
        <taxon>Xenopodinae</taxon>
        <taxon>Xenopus</taxon>
        <taxon>Silurana</taxon>
    </lineage>
</organism>
<keyword evidence="1" id="KW-1133">Transmembrane helix</keyword>
<dbReference type="InterPro" id="IPR040350">
    <property type="entry name" value="TMEM272"/>
</dbReference>
<dbReference type="PANTHER" id="PTHR33444">
    <property type="entry name" value="SI:DKEY-19B23.12-RELATED"/>
    <property type="match status" value="1"/>
</dbReference>
<dbReference type="AlphaFoldDB" id="A0A803K7W2"/>
<reference evidence="2" key="1">
    <citation type="journal article" date="2010" name="Science">
        <title>The genome of the Western clawed frog Xenopus tropicalis.</title>
        <authorList>
            <person name="Hellsten U."/>
            <person name="Harland R.M."/>
            <person name="Gilchrist M.J."/>
            <person name="Hendrix D."/>
            <person name="Jurka J."/>
            <person name="Kapitonov V."/>
            <person name="Ovcharenko I."/>
            <person name="Putnam N.H."/>
            <person name="Shu S."/>
            <person name="Taher L."/>
            <person name="Blitz I.L."/>
            <person name="Blumberg B."/>
            <person name="Dichmann D.S."/>
            <person name="Dubchak I."/>
            <person name="Amaya E."/>
            <person name="Detter J.C."/>
            <person name="Fletcher R."/>
            <person name="Gerhard D.S."/>
            <person name="Goodstein D."/>
            <person name="Graves T."/>
            <person name="Grigoriev I.V."/>
            <person name="Grimwood J."/>
            <person name="Kawashima T."/>
            <person name="Lindquist E."/>
            <person name="Lucas S.M."/>
            <person name="Mead P.E."/>
            <person name="Mitros T."/>
            <person name="Ogino H."/>
            <person name="Ohta Y."/>
            <person name="Poliakov A.V."/>
            <person name="Pollet N."/>
            <person name="Robert J."/>
            <person name="Salamov A."/>
            <person name="Sater A.K."/>
            <person name="Schmutz J."/>
            <person name="Terry A."/>
            <person name="Vize P.D."/>
            <person name="Warren W.C."/>
            <person name="Wells D."/>
            <person name="Wills A."/>
            <person name="Wilson R.K."/>
            <person name="Zimmerman L.B."/>
            <person name="Zorn A.M."/>
            <person name="Grainger R."/>
            <person name="Grammer T."/>
            <person name="Khokha M.K."/>
            <person name="Richardson P.M."/>
            <person name="Rokhsar D.S."/>
        </authorList>
    </citation>
    <scope>NUCLEOTIDE SEQUENCE [LARGE SCALE GENOMIC DNA]</scope>
    <source>
        <strain evidence="2">Nigerian</strain>
    </source>
</reference>
<proteinExistence type="predicted"/>
<evidence type="ECO:0000256" key="1">
    <source>
        <dbReference type="SAM" id="Phobius"/>
    </source>
</evidence>
<feature type="transmembrane region" description="Helical" evidence="1">
    <location>
        <begin position="80"/>
        <end position="101"/>
    </location>
</feature>
<dbReference type="GeneTree" id="ENSGT01070000257214"/>
<protein>
    <submittedName>
        <fullName evidence="2">Uncharacterized protein</fullName>
    </submittedName>
</protein>
<sequence>MCNAFFSLTFFPIFTGAMHVGDCPREPNIPIYLIVAGAFHLLAFCLIPLKKPAEKVAYVLESIIGLFLFCWFITEYCLCVPYSACPMLPLCAIIYLPYVVCMCHTLPALCRLCVPYSACPTLCVCAIL</sequence>
<feature type="transmembrane region" description="Helical" evidence="1">
    <location>
        <begin position="56"/>
        <end position="74"/>
    </location>
</feature>
<dbReference type="InParanoid" id="A0A803K7W2"/>
<keyword evidence="1" id="KW-0812">Transmembrane</keyword>
<dbReference type="PANTHER" id="PTHR33444:SF11">
    <property type="entry name" value="TRANSMEMBRANE PROTEIN 272-LIKE"/>
    <property type="match status" value="1"/>
</dbReference>
<reference evidence="2" key="2">
    <citation type="submission" date="2021-03" db="UniProtKB">
        <authorList>
            <consortium name="Ensembl"/>
        </authorList>
    </citation>
    <scope>IDENTIFICATION</scope>
</reference>
<keyword evidence="1" id="KW-0472">Membrane</keyword>
<name>A0A803K7W2_XENTR</name>
<evidence type="ECO:0000313" key="2">
    <source>
        <dbReference type="Ensembl" id="ENSXETP00000116413"/>
    </source>
</evidence>
<dbReference type="Ensembl" id="ENSXETT00000119809">
    <property type="protein sequence ID" value="ENSXETP00000116413"/>
    <property type="gene ID" value="ENSXETG00000041835"/>
</dbReference>